<accession>A0A4Z2HAH1</accession>
<evidence type="ECO:0000313" key="11">
    <source>
        <dbReference type="Proteomes" id="UP000314294"/>
    </source>
</evidence>
<feature type="transmembrane region" description="Helical" evidence="9">
    <location>
        <begin position="21"/>
        <end position="43"/>
    </location>
</feature>
<dbReference type="GO" id="GO:0043025">
    <property type="term" value="C:neuronal cell body"/>
    <property type="evidence" value="ECO:0007669"/>
    <property type="project" value="TreeGrafter"/>
</dbReference>
<dbReference type="PRINTS" id="PR00214">
    <property type="entry name" value="MYELINPLP"/>
</dbReference>
<reference evidence="10 11" key="1">
    <citation type="submission" date="2019-03" db="EMBL/GenBank/DDBJ databases">
        <title>First draft genome of Liparis tanakae, snailfish: a comprehensive survey of snailfish specific genes.</title>
        <authorList>
            <person name="Kim W."/>
            <person name="Song I."/>
            <person name="Jeong J.-H."/>
            <person name="Kim D."/>
            <person name="Kim S."/>
            <person name="Ryu S."/>
            <person name="Song J.Y."/>
            <person name="Lee S.K."/>
        </authorList>
    </citation>
    <scope>NUCLEOTIDE SEQUENCE [LARGE SCALE GENOMIC DNA]</scope>
    <source>
        <tissue evidence="10">Muscle</tissue>
    </source>
</reference>
<dbReference type="PANTHER" id="PTHR11683:SF4">
    <property type="entry name" value="NEURONAL MEMBRANE GLYCOPROTEIN M6-A"/>
    <property type="match status" value="1"/>
</dbReference>
<dbReference type="InterPro" id="IPR001614">
    <property type="entry name" value="Myelin_PLP"/>
</dbReference>
<dbReference type="GO" id="GO:0030175">
    <property type="term" value="C:filopodium"/>
    <property type="evidence" value="ECO:0007669"/>
    <property type="project" value="TreeGrafter"/>
</dbReference>
<dbReference type="SMART" id="SM00002">
    <property type="entry name" value="PLP"/>
    <property type="match status" value="1"/>
</dbReference>
<dbReference type="AlphaFoldDB" id="A0A4Z2HAH1"/>
<dbReference type="GO" id="GO:0043197">
    <property type="term" value="C:dendritic spine"/>
    <property type="evidence" value="ECO:0007669"/>
    <property type="project" value="UniProtKB-SubCell"/>
</dbReference>
<dbReference type="InterPro" id="IPR018237">
    <property type="entry name" value="Myelin_PLP_CS"/>
</dbReference>
<keyword evidence="4 9" id="KW-0812">Transmembrane</keyword>
<feature type="transmembrane region" description="Helical" evidence="9">
    <location>
        <begin position="126"/>
        <end position="156"/>
    </location>
</feature>
<comment type="subcellular location">
    <subcellularLocation>
        <location evidence="2">Cell projection</location>
        <location evidence="2">Dendritic spine</location>
    </subcellularLocation>
    <subcellularLocation>
        <location evidence="1">Membrane</location>
        <topology evidence="1">Multi-pass membrane protein</topology>
    </subcellularLocation>
</comment>
<sequence>MEENMDESQSQKGCKECCERCVGSLPWASLIATILLYMGVALFCGCGHEALSGTVTILQNYFEVIRAPGETLDVFTIIDILKYIIYGLAGGFFVFGVLLLVEGFFTTGAIRDLYGEFKISACGRCLTAFLMFLAYLFFLVWLGVTAFTSLPVFMYFNVWSMCQNTSLVEGANLCLDLRQFGHCEHCYQQSTVVRLYGSRAVTISEEKKLCTGTEKFFKMCESNELDLTFHLFVCTLAGAGAAVIAMYYSLDTTSFFSPLESAASTLLPQHNAA</sequence>
<evidence type="ECO:0000313" key="10">
    <source>
        <dbReference type="EMBL" id="TNN62756.1"/>
    </source>
</evidence>
<feature type="transmembrane region" description="Helical" evidence="9">
    <location>
        <begin position="227"/>
        <end position="250"/>
    </location>
</feature>
<dbReference type="PROSITE" id="PS00575">
    <property type="entry name" value="MYELIN_PLP_1"/>
    <property type="match status" value="1"/>
</dbReference>
<comment type="similarity">
    <text evidence="3">Belongs to the myelin proteolipid protein family.</text>
</comment>
<evidence type="ECO:0000256" key="4">
    <source>
        <dbReference type="ARBA" id="ARBA00022692"/>
    </source>
</evidence>
<dbReference type="PANTHER" id="PTHR11683">
    <property type="entry name" value="MYELIN PROTEOLIPID"/>
    <property type="match status" value="1"/>
</dbReference>
<dbReference type="Proteomes" id="UP000314294">
    <property type="component" value="Unassembled WGS sequence"/>
</dbReference>
<comment type="subunit">
    <text evidence="8">Interacts with OPRM1. Interacts with palmitoyltransferase ZDHHC17/HIP14; the interaction leads to palmitoylation of GPM6A.</text>
</comment>
<evidence type="ECO:0000256" key="5">
    <source>
        <dbReference type="ARBA" id="ARBA00022989"/>
    </source>
</evidence>
<dbReference type="Pfam" id="PF01275">
    <property type="entry name" value="Myelin_PLP"/>
    <property type="match status" value="1"/>
</dbReference>
<evidence type="ECO:0000256" key="3">
    <source>
        <dbReference type="ARBA" id="ARBA00010595"/>
    </source>
</evidence>
<evidence type="ECO:0000256" key="2">
    <source>
        <dbReference type="ARBA" id="ARBA00004552"/>
    </source>
</evidence>
<evidence type="ECO:0000256" key="1">
    <source>
        <dbReference type="ARBA" id="ARBA00004141"/>
    </source>
</evidence>
<feature type="transmembrane region" description="Helical" evidence="9">
    <location>
        <begin position="83"/>
        <end position="105"/>
    </location>
</feature>
<dbReference type="OrthoDB" id="9993736at2759"/>
<protein>
    <recommendedName>
        <fullName evidence="7">Neuronal membrane glycoprotein M6-a</fullName>
    </recommendedName>
</protein>
<proteinExistence type="inferred from homology"/>
<comment type="caution">
    <text evidence="10">The sequence shown here is derived from an EMBL/GenBank/DDBJ whole genome shotgun (WGS) entry which is preliminary data.</text>
</comment>
<name>A0A4Z2HAH1_9TELE</name>
<dbReference type="GO" id="GO:0005886">
    <property type="term" value="C:plasma membrane"/>
    <property type="evidence" value="ECO:0007669"/>
    <property type="project" value="TreeGrafter"/>
</dbReference>
<dbReference type="EMBL" id="SRLO01000286">
    <property type="protein sequence ID" value="TNN62756.1"/>
    <property type="molecule type" value="Genomic_DNA"/>
</dbReference>
<evidence type="ECO:0000256" key="7">
    <source>
        <dbReference type="ARBA" id="ARBA00040405"/>
    </source>
</evidence>
<keyword evidence="11" id="KW-1185">Reference proteome</keyword>
<organism evidence="10 11">
    <name type="scientific">Liparis tanakae</name>
    <name type="common">Tanaka's snailfish</name>
    <dbReference type="NCBI Taxonomy" id="230148"/>
    <lineage>
        <taxon>Eukaryota</taxon>
        <taxon>Metazoa</taxon>
        <taxon>Chordata</taxon>
        <taxon>Craniata</taxon>
        <taxon>Vertebrata</taxon>
        <taxon>Euteleostomi</taxon>
        <taxon>Actinopterygii</taxon>
        <taxon>Neopterygii</taxon>
        <taxon>Teleostei</taxon>
        <taxon>Neoteleostei</taxon>
        <taxon>Acanthomorphata</taxon>
        <taxon>Eupercaria</taxon>
        <taxon>Perciformes</taxon>
        <taxon>Cottioidei</taxon>
        <taxon>Cottales</taxon>
        <taxon>Liparidae</taxon>
        <taxon>Liparis</taxon>
    </lineage>
</organism>
<dbReference type="GO" id="GO:0031175">
    <property type="term" value="P:neuron projection development"/>
    <property type="evidence" value="ECO:0007669"/>
    <property type="project" value="TreeGrafter"/>
</dbReference>
<keyword evidence="6 9" id="KW-0472">Membrane</keyword>
<keyword evidence="5 9" id="KW-1133">Transmembrane helix</keyword>
<gene>
    <name evidence="10" type="primary">Gpm6a_0</name>
    <name evidence="10" type="ORF">EYF80_026982</name>
</gene>
<evidence type="ECO:0000256" key="8">
    <source>
        <dbReference type="ARBA" id="ARBA00046561"/>
    </source>
</evidence>
<evidence type="ECO:0000256" key="6">
    <source>
        <dbReference type="ARBA" id="ARBA00023136"/>
    </source>
</evidence>
<evidence type="ECO:0000256" key="9">
    <source>
        <dbReference type="SAM" id="Phobius"/>
    </source>
</evidence>
<dbReference type="GO" id="GO:0044295">
    <property type="term" value="C:axonal growth cone"/>
    <property type="evidence" value="ECO:0007669"/>
    <property type="project" value="TreeGrafter"/>
</dbReference>